<name>V5Z759_9GAMM</name>
<keyword evidence="7" id="KW-1185">Reference proteome</keyword>
<evidence type="ECO:0000313" key="6">
    <source>
        <dbReference type="EMBL" id="CCG87078.1"/>
    </source>
</evidence>
<evidence type="ECO:0000256" key="2">
    <source>
        <dbReference type="ARBA" id="ARBA00007741"/>
    </source>
</evidence>
<evidence type="ECO:0000256" key="4">
    <source>
        <dbReference type="ARBA" id="ARBA00023026"/>
    </source>
</evidence>
<dbReference type="EMBL" id="CAHS01000014">
    <property type="protein sequence ID" value="CCG87078.1"/>
    <property type="molecule type" value="Genomic_DNA"/>
</dbReference>
<keyword evidence="5" id="KW-0175">Coiled coil</keyword>
<evidence type="ECO:0000256" key="5">
    <source>
        <dbReference type="ARBA" id="ARBA00023054"/>
    </source>
</evidence>
<keyword evidence="3" id="KW-0964">Secreted</keyword>
<accession>V5Z759</accession>
<dbReference type="Pfam" id="PF06511">
    <property type="entry name" value="T3SS_TC"/>
    <property type="match status" value="2"/>
</dbReference>
<dbReference type="STRING" id="1161919.EPIR_1713"/>
<comment type="subcellular location">
    <subcellularLocation>
        <location evidence="1">Secreted</location>
    </subcellularLocation>
</comment>
<dbReference type="Gene3D" id="1.20.1710.10">
    <property type="entry name" value="IpaD-like"/>
    <property type="match status" value="1"/>
</dbReference>
<organism evidence="6 7">
    <name type="scientific">Erwinia piriflorinigrans CFBP 5888</name>
    <dbReference type="NCBI Taxonomy" id="1161919"/>
    <lineage>
        <taxon>Bacteria</taxon>
        <taxon>Pseudomonadati</taxon>
        <taxon>Pseudomonadota</taxon>
        <taxon>Gammaproteobacteria</taxon>
        <taxon>Enterobacterales</taxon>
        <taxon>Erwiniaceae</taxon>
        <taxon>Erwinia</taxon>
    </lineage>
</organism>
<comment type="similarity">
    <text evidence="2">Belongs to the invasin protein D family.</text>
</comment>
<dbReference type="RefSeq" id="WP_023654876.1">
    <property type="nucleotide sequence ID" value="NZ_CAHS01000014.1"/>
</dbReference>
<evidence type="ECO:0000256" key="1">
    <source>
        <dbReference type="ARBA" id="ARBA00004613"/>
    </source>
</evidence>
<protein>
    <submittedName>
        <fullName evidence="6">Cell invasion protein sipD</fullName>
    </submittedName>
</protein>
<sequence length="355" mass="40150">MIVTMIMQPPLIKPFPEINTNEKQQDSHLKMEGILNDHILLKCLAILEDGGFKIEKLKRFLNDSNLQGHVSTSGDVEKIAQHLKNIPVIDSIVLDNQKVLEIIGKQNNLVDVTFDTLRLVKGELYNDTININRIHDRSKRALENQQAVSFERELTTRTSYADLWGEVAVAIGGIKSDYVDFYSRLMSKYLDMYQSYNKSVQKASSAALSTGDDGNNVKFNNDVMRAGYEEFNSFLAKADLGSVKDWNKMSVQEKDSMKLTLDPAFEIDSDGKITFNMRPYLSTKDQYPKGEKGQVPVSIYNAWLAQFNAAGTALQSNMQSFSSRYSQANSTYDILNKVFSETISRMADNAKDFLR</sequence>
<dbReference type="AlphaFoldDB" id="V5Z759"/>
<comment type="caution">
    <text evidence="6">The sequence shown here is derived from an EMBL/GenBank/DDBJ whole genome shotgun (WGS) entry which is preliminary data.</text>
</comment>
<dbReference type="SUPFAM" id="SSF140693">
    <property type="entry name" value="IpaD-like"/>
    <property type="match status" value="1"/>
</dbReference>
<dbReference type="InterPro" id="IPR036708">
    <property type="entry name" value="BipD-like_sf"/>
</dbReference>
<evidence type="ECO:0000256" key="3">
    <source>
        <dbReference type="ARBA" id="ARBA00022525"/>
    </source>
</evidence>
<evidence type="ECO:0000313" key="7">
    <source>
        <dbReference type="Proteomes" id="UP000018217"/>
    </source>
</evidence>
<keyword evidence="4" id="KW-0843">Virulence</keyword>
<reference evidence="6 7" key="1">
    <citation type="journal article" date="2013" name="Syst. Appl. Microbiol.">
        <title>Phylogenetic position and virulence apparatus of the pear flower necrosis pathogen Erwinia piriflorinigrans CFBP 5888T as assessed by comparative genomics.</title>
        <authorList>
            <person name="Smits T.H."/>
            <person name="Rezzonico F."/>
            <person name="Lopez M.M."/>
            <person name="Blom J."/>
            <person name="Goesmann A."/>
            <person name="Frey J.E."/>
            <person name="Duffy B."/>
        </authorList>
    </citation>
    <scope>NUCLEOTIDE SEQUENCE [LARGE SCALE GENOMIC DNA]</scope>
    <source>
        <strain evidence="7">CFBP5888</strain>
    </source>
</reference>
<gene>
    <name evidence="6" type="primary">ipaD</name>
    <name evidence="6" type="ORF">EPIR_1713</name>
</gene>
<proteinExistence type="inferred from homology"/>
<dbReference type="Proteomes" id="UP000018217">
    <property type="component" value="Unassembled WGS sequence"/>
</dbReference>
<dbReference type="InterPro" id="IPR009483">
    <property type="entry name" value="IpaD/BipD/SipD"/>
</dbReference>
<dbReference type="GO" id="GO:0005576">
    <property type="term" value="C:extracellular region"/>
    <property type="evidence" value="ECO:0007669"/>
    <property type="project" value="UniProtKB-SubCell"/>
</dbReference>